<evidence type="ECO:0000256" key="1">
    <source>
        <dbReference type="ARBA" id="ARBA00022555"/>
    </source>
</evidence>
<feature type="region of interest" description="Interaction with tRNA" evidence="9">
    <location>
        <begin position="303"/>
        <end position="304"/>
    </location>
</feature>
<feature type="active site" description="Nucleophile" evidence="9">
    <location>
        <position position="98"/>
    </location>
</feature>
<dbReference type="AlphaFoldDB" id="B4SEW9"/>
<evidence type="ECO:0000256" key="7">
    <source>
        <dbReference type="ARBA" id="ARBA00023157"/>
    </source>
</evidence>
<feature type="site" description="Interaction with tRNA" evidence="9">
    <location>
        <position position="123"/>
    </location>
</feature>
<dbReference type="eggNOG" id="COG0482">
    <property type="taxonomic scope" value="Bacteria"/>
</dbReference>
<keyword evidence="1 9" id="KW-0820">tRNA-binding</keyword>
<dbReference type="Gene3D" id="2.30.30.280">
    <property type="entry name" value="Adenine nucleotide alpha hydrolases-like domains"/>
    <property type="match status" value="1"/>
</dbReference>
<dbReference type="InterPro" id="IPR046885">
    <property type="entry name" value="MnmA-like_C"/>
</dbReference>
<dbReference type="CDD" id="cd01998">
    <property type="entry name" value="MnmA_TRMU-like"/>
    <property type="match status" value="1"/>
</dbReference>
<dbReference type="Pfam" id="PF20259">
    <property type="entry name" value="tRNA_Me_trans_M"/>
    <property type="match status" value="1"/>
</dbReference>
<dbReference type="Proteomes" id="UP000002724">
    <property type="component" value="Chromosome"/>
</dbReference>
<dbReference type="PANTHER" id="PTHR11933">
    <property type="entry name" value="TRNA 5-METHYLAMINOMETHYL-2-THIOURIDYLATE -METHYLTRANSFERASE"/>
    <property type="match status" value="1"/>
</dbReference>
<evidence type="ECO:0000256" key="2">
    <source>
        <dbReference type="ARBA" id="ARBA00022679"/>
    </source>
</evidence>
<keyword evidence="7" id="KW-1015">Disulfide bond</keyword>
<dbReference type="RefSeq" id="WP_012509119.1">
    <property type="nucleotide sequence ID" value="NC_011060.1"/>
</dbReference>
<dbReference type="EMBL" id="CP001110">
    <property type="protein sequence ID" value="ACF44645.1"/>
    <property type="molecule type" value="Genomic_DNA"/>
</dbReference>
<dbReference type="NCBIfam" id="NF001138">
    <property type="entry name" value="PRK00143.1"/>
    <property type="match status" value="1"/>
</dbReference>
<comment type="function">
    <text evidence="9">Catalyzes the 2-thiolation of uridine at the wobble position (U34) of tRNA, leading to the formation of s(2)U34.</text>
</comment>
<dbReference type="FunFam" id="2.30.30.280:FF:000001">
    <property type="entry name" value="tRNA-specific 2-thiouridylase MnmA"/>
    <property type="match status" value="1"/>
</dbReference>
<dbReference type="InterPro" id="IPR014729">
    <property type="entry name" value="Rossmann-like_a/b/a_fold"/>
</dbReference>
<keyword evidence="5 9" id="KW-0067">ATP-binding</keyword>
<proteinExistence type="inferred from homology"/>
<dbReference type="InterPro" id="IPR046884">
    <property type="entry name" value="MnmA-like_central"/>
</dbReference>
<evidence type="ECO:0000256" key="4">
    <source>
        <dbReference type="ARBA" id="ARBA00022741"/>
    </source>
</evidence>
<comment type="similarity">
    <text evidence="9">Belongs to the MnmA/TRMU family.</text>
</comment>
<accession>B4SEW9</accession>
<dbReference type="GO" id="GO:0005737">
    <property type="term" value="C:cytoplasm"/>
    <property type="evidence" value="ECO:0007669"/>
    <property type="project" value="UniProtKB-SubCell"/>
</dbReference>
<dbReference type="GO" id="GO:0008168">
    <property type="term" value="F:methyltransferase activity"/>
    <property type="evidence" value="ECO:0007669"/>
    <property type="project" value="UniProtKB-KW"/>
</dbReference>
<evidence type="ECO:0000259" key="11">
    <source>
        <dbReference type="Pfam" id="PF20259"/>
    </source>
</evidence>
<feature type="binding site" evidence="9">
    <location>
        <position position="36"/>
    </location>
    <ligand>
        <name>ATP</name>
        <dbReference type="ChEBI" id="CHEBI:30616"/>
    </ligand>
</feature>
<dbReference type="HOGENOM" id="CLU_035188_1_0_10"/>
<dbReference type="GO" id="GO:0000049">
    <property type="term" value="F:tRNA binding"/>
    <property type="evidence" value="ECO:0007669"/>
    <property type="project" value="UniProtKB-KW"/>
</dbReference>
<dbReference type="InterPro" id="IPR023382">
    <property type="entry name" value="MnmA-like_central_sf"/>
</dbReference>
<keyword evidence="4 9" id="KW-0547">Nucleotide-binding</keyword>
<dbReference type="STRING" id="324925.Ppha_2461"/>
<evidence type="ECO:0000256" key="6">
    <source>
        <dbReference type="ARBA" id="ARBA00022884"/>
    </source>
</evidence>
<evidence type="ECO:0000256" key="5">
    <source>
        <dbReference type="ARBA" id="ARBA00022840"/>
    </source>
</evidence>
<dbReference type="NCBIfam" id="TIGR00420">
    <property type="entry name" value="trmU"/>
    <property type="match status" value="1"/>
</dbReference>
<evidence type="ECO:0000313" key="12">
    <source>
        <dbReference type="EMBL" id="ACF44645.1"/>
    </source>
</evidence>
<comment type="subcellular location">
    <subcellularLocation>
        <location evidence="9">Cytoplasm</location>
    </subcellularLocation>
</comment>
<feature type="region of interest" description="Interaction with tRNA" evidence="9">
    <location>
        <begin position="144"/>
        <end position="146"/>
    </location>
</feature>
<keyword evidence="2 9" id="KW-0808">Transferase</keyword>
<dbReference type="GO" id="GO:0032259">
    <property type="term" value="P:methylation"/>
    <property type="evidence" value="ECO:0007669"/>
    <property type="project" value="UniProtKB-KW"/>
</dbReference>
<keyword evidence="3 9" id="KW-0819">tRNA processing</keyword>
<dbReference type="SUPFAM" id="SSF52402">
    <property type="entry name" value="Adenine nucleotide alpha hydrolases-like"/>
    <property type="match status" value="1"/>
</dbReference>
<organism evidence="12 13">
    <name type="scientific">Pelodictyon phaeoclathratiforme (strain DSM 5477 / BU-1)</name>
    <dbReference type="NCBI Taxonomy" id="324925"/>
    <lineage>
        <taxon>Bacteria</taxon>
        <taxon>Pseudomonadati</taxon>
        <taxon>Chlorobiota</taxon>
        <taxon>Chlorobiia</taxon>
        <taxon>Chlorobiales</taxon>
        <taxon>Chlorobiaceae</taxon>
        <taxon>Chlorobium/Pelodictyon group</taxon>
        <taxon>Pelodictyon</taxon>
    </lineage>
</organism>
<dbReference type="EC" id="2.8.1.13" evidence="9"/>
<sequence>MSVQKKVVVGISGGVDSAVSACLLVEQGYAVTGLNIRVLDAPDESPSLRPSPLVISDHPDFQIPVLSLNLSRKFRDEVIGYFHEDYLGGRTPNPCMVCNKKIKWFGLFEGLRLLDADFVATGHFAATSFSEGRYRLYKGADPEKDQSYFLWMLSQGDLARTLFPLGELTKPEVRALARSFGVRAAEKRESQEICFVPQDDYCGYLASAIPGLAERVADGDIVDESGRVIGKHRGYPFYTIGQRRGLGVSAKEPLYVTALDTEQNRIEVGKKSSLECSSLVASGINLIGMERPNIPIEAYGKIRYRDRETPCTLEPFGENSATVSFSTPKSAVAKGQAAVFYRDREVLGGGFITQVMQESHQ</sequence>
<dbReference type="Gene3D" id="2.40.30.10">
    <property type="entry name" value="Translation factors"/>
    <property type="match status" value="1"/>
</dbReference>
<evidence type="ECO:0000256" key="9">
    <source>
        <dbReference type="HAMAP-Rule" id="MF_00144"/>
    </source>
</evidence>
<feature type="domain" description="tRNA-specific 2-thiouridylase MnmA-like central" evidence="11">
    <location>
        <begin position="216"/>
        <end position="270"/>
    </location>
</feature>
<evidence type="ECO:0000256" key="3">
    <source>
        <dbReference type="ARBA" id="ARBA00022694"/>
    </source>
</evidence>
<keyword evidence="6 9" id="KW-0694">RNA-binding</keyword>
<keyword evidence="13" id="KW-1185">Reference proteome</keyword>
<feature type="active site" description="Cysteine persulfide intermediate" evidence="9">
    <location>
        <position position="194"/>
    </location>
</feature>
<gene>
    <name evidence="9" type="primary">mnmA</name>
    <name evidence="12" type="ordered locus">Ppha_2461</name>
</gene>
<feature type="binding site" evidence="9">
    <location>
        <begin position="10"/>
        <end position="17"/>
    </location>
    <ligand>
        <name>ATP</name>
        <dbReference type="ChEBI" id="CHEBI:30616"/>
    </ligand>
</feature>
<feature type="binding site" evidence="9">
    <location>
        <position position="122"/>
    </location>
    <ligand>
        <name>ATP</name>
        <dbReference type="ChEBI" id="CHEBI:30616"/>
    </ligand>
</feature>
<evidence type="ECO:0000259" key="10">
    <source>
        <dbReference type="Pfam" id="PF20258"/>
    </source>
</evidence>
<comment type="catalytic activity">
    <reaction evidence="8 9">
        <text>S-sulfanyl-L-cysteinyl-[protein] + uridine(34) in tRNA + AH2 + ATP = 2-thiouridine(34) in tRNA + L-cysteinyl-[protein] + A + AMP + diphosphate + H(+)</text>
        <dbReference type="Rhea" id="RHEA:47032"/>
        <dbReference type="Rhea" id="RHEA-COMP:10131"/>
        <dbReference type="Rhea" id="RHEA-COMP:11726"/>
        <dbReference type="Rhea" id="RHEA-COMP:11727"/>
        <dbReference type="Rhea" id="RHEA-COMP:11728"/>
        <dbReference type="ChEBI" id="CHEBI:13193"/>
        <dbReference type="ChEBI" id="CHEBI:15378"/>
        <dbReference type="ChEBI" id="CHEBI:17499"/>
        <dbReference type="ChEBI" id="CHEBI:29950"/>
        <dbReference type="ChEBI" id="CHEBI:30616"/>
        <dbReference type="ChEBI" id="CHEBI:33019"/>
        <dbReference type="ChEBI" id="CHEBI:61963"/>
        <dbReference type="ChEBI" id="CHEBI:65315"/>
        <dbReference type="ChEBI" id="CHEBI:87170"/>
        <dbReference type="ChEBI" id="CHEBI:456215"/>
        <dbReference type="EC" id="2.8.1.13"/>
    </reaction>
</comment>
<evidence type="ECO:0000256" key="8">
    <source>
        <dbReference type="ARBA" id="ARBA00051542"/>
    </source>
</evidence>
<protein>
    <recommendedName>
        <fullName evidence="9">tRNA-specific 2-thiouridylase MnmA</fullName>
        <ecNumber evidence="9">2.8.1.13</ecNumber>
    </recommendedName>
</protein>
<keyword evidence="12" id="KW-0489">Methyltransferase</keyword>
<dbReference type="Pfam" id="PF03054">
    <property type="entry name" value="tRNA_Me_trans"/>
    <property type="match status" value="1"/>
</dbReference>
<feature type="site" description="Interaction with tRNA" evidence="9">
    <location>
        <position position="336"/>
    </location>
</feature>
<keyword evidence="9" id="KW-0963">Cytoplasm</keyword>
<dbReference type="InterPro" id="IPR004506">
    <property type="entry name" value="MnmA-like"/>
</dbReference>
<dbReference type="Pfam" id="PF20258">
    <property type="entry name" value="tRNA_Me_trans_C"/>
    <property type="match status" value="1"/>
</dbReference>
<reference evidence="12 13" key="1">
    <citation type="submission" date="2008-06" db="EMBL/GenBank/DDBJ databases">
        <title>Complete sequence of Pelodictyon phaeoclathratiforme BU-1.</title>
        <authorList>
            <consortium name="US DOE Joint Genome Institute"/>
            <person name="Lucas S."/>
            <person name="Copeland A."/>
            <person name="Lapidus A."/>
            <person name="Glavina del Rio T."/>
            <person name="Dalin E."/>
            <person name="Tice H."/>
            <person name="Bruce D."/>
            <person name="Goodwin L."/>
            <person name="Pitluck S."/>
            <person name="Schmutz J."/>
            <person name="Larimer F."/>
            <person name="Land M."/>
            <person name="Hauser L."/>
            <person name="Kyrpides N."/>
            <person name="Mikhailova N."/>
            <person name="Liu Z."/>
            <person name="Li T."/>
            <person name="Zhao F."/>
            <person name="Overmann J."/>
            <person name="Bryant D.A."/>
            <person name="Richardson P."/>
        </authorList>
    </citation>
    <scope>NUCLEOTIDE SEQUENCE [LARGE SCALE GENOMIC DNA]</scope>
    <source>
        <strain evidence="13">DSM 5477 / BU-1</strain>
    </source>
</reference>
<comment type="caution">
    <text evidence="9">Lacks conserved residue(s) required for the propagation of feature annotation.</text>
</comment>
<dbReference type="KEGG" id="pph:Ppha_2461"/>
<dbReference type="Gene3D" id="3.40.50.620">
    <property type="entry name" value="HUPs"/>
    <property type="match status" value="1"/>
</dbReference>
<evidence type="ECO:0000313" key="13">
    <source>
        <dbReference type="Proteomes" id="UP000002724"/>
    </source>
</evidence>
<dbReference type="HAMAP" id="MF_00144">
    <property type="entry name" value="tRNA_thiouridyl_MnmA"/>
    <property type="match status" value="1"/>
</dbReference>
<dbReference type="GO" id="GO:0002143">
    <property type="term" value="P:tRNA wobble position uridine thiolation"/>
    <property type="evidence" value="ECO:0007669"/>
    <property type="project" value="TreeGrafter"/>
</dbReference>
<feature type="domain" description="tRNA-specific 2-thiouridylase MnmA-like C-terminal" evidence="10">
    <location>
        <begin position="278"/>
        <end position="352"/>
    </location>
</feature>
<name>B4SEW9_PELPB</name>
<dbReference type="GO" id="GO:0103016">
    <property type="term" value="F:tRNA-uridine 2-sulfurtransferase activity"/>
    <property type="evidence" value="ECO:0007669"/>
    <property type="project" value="UniProtKB-EC"/>
</dbReference>
<dbReference type="OrthoDB" id="9800696at2"/>
<dbReference type="GO" id="GO:0005524">
    <property type="term" value="F:ATP binding"/>
    <property type="evidence" value="ECO:0007669"/>
    <property type="project" value="UniProtKB-KW"/>
</dbReference>
<dbReference type="PANTHER" id="PTHR11933:SF5">
    <property type="entry name" value="MITOCHONDRIAL TRNA-SPECIFIC 2-THIOURIDYLASE 1"/>
    <property type="match status" value="1"/>
</dbReference>